<keyword evidence="4" id="KW-1185">Reference proteome</keyword>
<dbReference type="NCBIfam" id="TIGR01640">
    <property type="entry name" value="F_box_assoc_1"/>
    <property type="match status" value="1"/>
</dbReference>
<dbReference type="EMBL" id="BTGU01000002">
    <property type="protein sequence ID" value="GMN29458.1"/>
    <property type="molecule type" value="Genomic_DNA"/>
</dbReference>
<dbReference type="InterPro" id="IPR001810">
    <property type="entry name" value="F-box_dom"/>
</dbReference>
<sequence length="447" mass="51081">MDIAEDMISDFEEDIFEESEHEEKFEPPLTRIKWDRAMDQEHAGEDMDQDIDDIFMFSNFPKHKSDNTLEDLVKEKVLRHLPAKTICRFRSVCKEWNHWLTSPFLAHLQSYSFREISGLFFQIPYVIPGFISLNHSSYGVPRPTLGFLPEEVTLSATCNGLLCCKSRFAYDSKYYICNPANKEWIMLPKPTLYHGPNSAVALSFEPSVFNFSAHFDLVCAVPFSDTPVIYFEIYSSRSNSWRVSQTECWDPDALVLNGDGFFLNGVAFWETSRCSVLAFHLKDEQYGTLPLPERHESEGALALDVQDEQNETLPLPQRNRLKGALTSMHGELCYIRPRKEEDKLTMEIYGDLKMKLKSKIPLSPEACFEVDGELRVLACVNDELLMLLAGQNVFAYHLKEGKLEIIGNFFTNAPLDVTFLPYVNSLAPVIGRSEGSDEDIAAEQPQY</sequence>
<comment type="caution">
    <text evidence="3">The sequence shown here is derived from an EMBL/GenBank/DDBJ whole genome shotgun (WGS) entry which is preliminary data.</text>
</comment>
<name>A0AA87ZMQ9_FICCA</name>
<evidence type="ECO:0000259" key="1">
    <source>
        <dbReference type="Pfam" id="PF00646"/>
    </source>
</evidence>
<proteinExistence type="predicted"/>
<dbReference type="PANTHER" id="PTHR35546">
    <property type="entry name" value="F-BOX PROTEIN INTERACTION DOMAIN PROTEIN-RELATED"/>
    <property type="match status" value="1"/>
</dbReference>
<evidence type="ECO:0000313" key="3">
    <source>
        <dbReference type="EMBL" id="GMN29458.1"/>
    </source>
</evidence>
<protein>
    <recommendedName>
        <fullName evidence="5">F-box domain-containing protein</fullName>
    </recommendedName>
</protein>
<gene>
    <name evidence="3" type="ORF">TIFTF001_002432</name>
</gene>
<dbReference type="SUPFAM" id="SSF81383">
    <property type="entry name" value="F-box domain"/>
    <property type="match status" value="1"/>
</dbReference>
<dbReference type="InterPro" id="IPR017451">
    <property type="entry name" value="F-box-assoc_interact_dom"/>
</dbReference>
<dbReference type="InterPro" id="IPR006527">
    <property type="entry name" value="F-box-assoc_dom_typ1"/>
</dbReference>
<dbReference type="Pfam" id="PF07734">
    <property type="entry name" value="FBA_1"/>
    <property type="match status" value="1"/>
</dbReference>
<feature type="domain" description="F-box" evidence="1">
    <location>
        <begin position="73"/>
        <end position="103"/>
    </location>
</feature>
<evidence type="ECO:0000259" key="2">
    <source>
        <dbReference type="Pfam" id="PF07734"/>
    </source>
</evidence>
<dbReference type="InterPro" id="IPR036047">
    <property type="entry name" value="F-box-like_dom_sf"/>
</dbReference>
<accession>A0AA87ZMQ9</accession>
<dbReference type="InterPro" id="IPR055290">
    <property type="entry name" value="At3g26010-like"/>
</dbReference>
<reference evidence="3" key="1">
    <citation type="submission" date="2023-07" db="EMBL/GenBank/DDBJ databases">
        <title>draft genome sequence of fig (Ficus carica).</title>
        <authorList>
            <person name="Takahashi T."/>
            <person name="Nishimura K."/>
        </authorList>
    </citation>
    <scope>NUCLEOTIDE SEQUENCE</scope>
</reference>
<dbReference type="Proteomes" id="UP001187192">
    <property type="component" value="Unassembled WGS sequence"/>
</dbReference>
<dbReference type="PANTHER" id="PTHR35546:SF25">
    <property type="entry name" value="F-BOX DOMAIN-CONTAINING PROTEIN"/>
    <property type="match status" value="1"/>
</dbReference>
<evidence type="ECO:0000313" key="4">
    <source>
        <dbReference type="Proteomes" id="UP001187192"/>
    </source>
</evidence>
<dbReference type="AlphaFoldDB" id="A0AA87ZMQ9"/>
<dbReference type="Pfam" id="PF00646">
    <property type="entry name" value="F-box"/>
    <property type="match status" value="1"/>
</dbReference>
<organism evidence="3 4">
    <name type="scientific">Ficus carica</name>
    <name type="common">Common fig</name>
    <dbReference type="NCBI Taxonomy" id="3494"/>
    <lineage>
        <taxon>Eukaryota</taxon>
        <taxon>Viridiplantae</taxon>
        <taxon>Streptophyta</taxon>
        <taxon>Embryophyta</taxon>
        <taxon>Tracheophyta</taxon>
        <taxon>Spermatophyta</taxon>
        <taxon>Magnoliopsida</taxon>
        <taxon>eudicotyledons</taxon>
        <taxon>Gunneridae</taxon>
        <taxon>Pentapetalae</taxon>
        <taxon>rosids</taxon>
        <taxon>fabids</taxon>
        <taxon>Rosales</taxon>
        <taxon>Moraceae</taxon>
        <taxon>Ficeae</taxon>
        <taxon>Ficus</taxon>
    </lineage>
</organism>
<evidence type="ECO:0008006" key="5">
    <source>
        <dbReference type="Google" id="ProtNLM"/>
    </source>
</evidence>
<feature type="domain" description="F-box associated beta-propeller type 1" evidence="2">
    <location>
        <begin position="156"/>
        <end position="309"/>
    </location>
</feature>